<sequence>MRSYQIKAMGSSEEAIHDFADVLEEDGLNIGVSLVNMETGHGTDQDEQGARIVELTWTTGEVCPVPLGVFTEYVFERLKARFGDGGERFTKEEVDGFVGIVDAQNGARIVFATA</sequence>
<organism evidence="1 2">
    <name type="scientific">Dawidia soli</name>
    <dbReference type="NCBI Taxonomy" id="2782352"/>
    <lineage>
        <taxon>Bacteria</taxon>
        <taxon>Pseudomonadati</taxon>
        <taxon>Bacteroidota</taxon>
        <taxon>Cytophagia</taxon>
        <taxon>Cytophagales</taxon>
        <taxon>Chryseotaleaceae</taxon>
        <taxon>Dawidia</taxon>
    </lineage>
</organism>
<dbReference type="EMBL" id="JAHESC010000038">
    <property type="protein sequence ID" value="MBT1689243.1"/>
    <property type="molecule type" value="Genomic_DNA"/>
</dbReference>
<reference evidence="1 2" key="1">
    <citation type="submission" date="2021-05" db="EMBL/GenBank/DDBJ databases">
        <title>A Polyphasic approach of four new species of the genus Ohtaekwangia: Ohtaekwangia histidinii sp. nov., Ohtaekwangia cretensis sp. nov., Ohtaekwangia indiensis sp. nov., Ohtaekwangia reichenbachii sp. nov. from diverse environment.</title>
        <authorList>
            <person name="Octaviana S."/>
        </authorList>
    </citation>
    <scope>NUCLEOTIDE SEQUENCE [LARGE SCALE GENOMIC DNA]</scope>
    <source>
        <strain evidence="1 2">PWU37</strain>
    </source>
</reference>
<evidence type="ECO:0000313" key="2">
    <source>
        <dbReference type="Proteomes" id="UP001319180"/>
    </source>
</evidence>
<dbReference type="AlphaFoldDB" id="A0AAP2GKP3"/>
<accession>A0AAP2GKP3</accession>
<evidence type="ECO:0000313" key="1">
    <source>
        <dbReference type="EMBL" id="MBT1689243.1"/>
    </source>
</evidence>
<dbReference type="Proteomes" id="UP001319180">
    <property type="component" value="Unassembled WGS sequence"/>
</dbReference>
<protein>
    <submittedName>
        <fullName evidence="1">Uncharacterized protein</fullName>
    </submittedName>
</protein>
<dbReference type="RefSeq" id="WP_254092469.1">
    <property type="nucleotide sequence ID" value="NZ_JAHESC010000038.1"/>
</dbReference>
<keyword evidence="2" id="KW-1185">Reference proteome</keyword>
<comment type="caution">
    <text evidence="1">The sequence shown here is derived from an EMBL/GenBank/DDBJ whole genome shotgun (WGS) entry which is preliminary data.</text>
</comment>
<proteinExistence type="predicted"/>
<gene>
    <name evidence="1" type="ORF">KK078_21940</name>
</gene>
<name>A0AAP2GKP3_9BACT</name>